<feature type="region of interest" description="Disordered" evidence="1">
    <location>
        <begin position="620"/>
        <end position="828"/>
    </location>
</feature>
<organism evidence="2 3">
    <name type="scientific">Plasmodium malariae</name>
    <dbReference type="NCBI Taxonomy" id="5858"/>
    <lineage>
        <taxon>Eukaryota</taxon>
        <taxon>Sar</taxon>
        <taxon>Alveolata</taxon>
        <taxon>Apicomplexa</taxon>
        <taxon>Aconoidasida</taxon>
        <taxon>Haemosporida</taxon>
        <taxon>Plasmodiidae</taxon>
        <taxon>Plasmodium</taxon>
        <taxon>Plasmodium (Plasmodium)</taxon>
    </lineage>
</organism>
<dbReference type="EMBL" id="LT594500">
    <property type="protein sequence ID" value="SBT80468.1"/>
    <property type="molecule type" value="Genomic_DNA"/>
</dbReference>
<feature type="compositionally biased region" description="Basic and acidic residues" evidence="1">
    <location>
        <begin position="694"/>
        <end position="720"/>
    </location>
</feature>
<evidence type="ECO:0000313" key="2">
    <source>
        <dbReference type="EMBL" id="SBT80468.1"/>
    </source>
</evidence>
<reference evidence="2 3" key="1">
    <citation type="submission" date="2016-06" db="EMBL/GenBank/DDBJ databases">
        <authorList>
            <consortium name="Pathogen Informatics"/>
        </authorList>
    </citation>
    <scope>NUCLEOTIDE SEQUENCE [LARGE SCALE GENOMIC DNA]</scope>
    <source>
        <strain evidence="2">PmlGA01</strain>
    </source>
</reference>
<feature type="compositionally biased region" description="Acidic residues" evidence="1">
    <location>
        <begin position="753"/>
        <end position="778"/>
    </location>
</feature>
<feature type="compositionally biased region" description="Basic residues" evidence="1">
    <location>
        <begin position="805"/>
        <end position="818"/>
    </location>
</feature>
<feature type="compositionally biased region" description="Basic residues" evidence="1">
    <location>
        <begin position="622"/>
        <end position="634"/>
    </location>
</feature>
<dbReference type="VEuPathDB" id="PlasmoDB:PmUG01_12070500"/>
<feature type="compositionally biased region" description="Basic and acidic residues" evidence="1">
    <location>
        <begin position="732"/>
        <end position="747"/>
    </location>
</feature>
<accession>A0A1C3L1P4</accession>
<name>A0A1C3L1P4_PLAMA</name>
<feature type="compositionally biased region" description="Basic and acidic residues" evidence="1">
    <location>
        <begin position="1194"/>
        <end position="1205"/>
    </location>
</feature>
<feature type="compositionally biased region" description="Low complexity" evidence="1">
    <location>
        <begin position="640"/>
        <end position="654"/>
    </location>
</feature>
<protein>
    <submittedName>
        <fullName evidence="2">Uncharacterized protein</fullName>
    </submittedName>
</protein>
<sequence>MNQEYKNMTPSFGFGNKLSTDKSNITMFNESLNHNEKNKTSIFSMDITKEKTREMSFPNTGNENIFTMMNTNNSGGISMINGNTLNIDHFNENKSCENINYDDVKNRKRRRNFDMEEQVDRNEYRTNSVEFKEKGFLDDKDQWGLNNRQNKINANKSSGYNNSFNVNDSYNNEDMFFKKSKVGNALSDTKNILNNLNFNNIPSKDILCASINEQRINSRENNLIEKDVLNNVGTMVSSNKHVGNFFKNDDSILGATTMHHDEDEKKKENFMRNHYDTKNYQNNCNYDGNSDTKYGNNYGDTYYDDFTETRPFGNTLDALEEKKVPFQESCNNNNSGNMNEQDDLYVQNRQEKRHRGNGSYDRMRLTQKQREEQIISKERLKMNEYLMQVDGDNNINNVNSSNNYGNSDMFFINDDDNNNSRGNRKEYMPILDKKSLERIVTYNKQISFDDIDVDLDKDVIDLNDLRHHLFLCALNFHLNYWAEKVILFYPHNEKINKYCNKIIKIKNQFDETYDFTLFEQIHVLSRRLLKTLDINCCIYESVLFLSAENMYVLKNAKLSLFDAFNIYHFWYQKNSSDIKRNFQNFMYTNKIYPSYLNYYMNLYKNYKSFNCKYSLDEENNKKVKGKNKRKKNSHIKQNTSVRSSSSIRNNSFVSGANSRKGASDLTHRKKKSNELSDHASSGDGQHSGRSRCSYHSDRADSANSADRSDRSDQSFSDHELKRRSRKLCSKGNRREEEFDQQSSDRNDVGNYDQNDDESDEEIYDQNDDENDEDSDEENYDKSDYESDNTSDQYSHSGYDSDVRVQRKRRGKKRKKQKKNTPDENNLIDILNSNSSDISDVMDNNYKDEPFNINIKEKYIYLSKGKKRKSKLFLPSHIKIKKLSACECILLELILKNDILNVLKKYRIFKMEKYEFLYVNLIAMLKHYNYFSAEKLEEDAIEKQEINKYSSAINGTNNNLRKISNHLDNNCIKTKNDKINILKKICDKNLLYYINMQLKNISHLLSFNEIEIACAYLNHIKNNLYVMFQMPILLFNLLFDKIVTSYNHFIILENFFNNSCLYCDFRYEYIFKTKIAYMLIKKFFALDDIENSINCALYFEHCRVKAQKNNIYNDYIFHKSLINAYIIVHEDIVPAEWIEAKNSKDGELNDMNNSEYLDYYSFFFKDISKYIKFHIMDKIITGNIFSLHKQECTNSDERKASIDRSNRGSHSRSDNISSSANNKGNTGNNNSNGGNNDKNSGNNDNNSGNNDNNSGNNDNNSGNNDNNSGNNGSNSRNNGSQEEKKFSCYFLYMVNKSLLDDLLNIYSSKGEYFYKRCSSALINNVFVKDYDKVHNKHFHMYVQLANINNFMKKIFSEYINFFKKKELYHIDKTKNEDEIMENLVNVIKSNGKKIALVINTLVEIIRNIEKRIIKDVNIYITINIRNLIIDTFYLFKYIFNNKEFSLNLVDDLYRNLVLFNDIINSAFSDDLHFYPKEQIKELYIFIKHKFTHQNMID</sequence>
<feature type="region of interest" description="Disordered" evidence="1">
    <location>
        <begin position="1194"/>
        <end position="1279"/>
    </location>
</feature>
<proteinExistence type="predicted"/>
<dbReference type="Proteomes" id="UP000219799">
    <property type="component" value="Chromosome 12"/>
</dbReference>
<feature type="compositionally biased region" description="Low complexity" evidence="1">
    <location>
        <begin position="1216"/>
        <end position="1279"/>
    </location>
</feature>
<evidence type="ECO:0000313" key="3">
    <source>
        <dbReference type="Proteomes" id="UP000219799"/>
    </source>
</evidence>
<feature type="compositionally biased region" description="Basic and acidic residues" evidence="1">
    <location>
        <begin position="661"/>
        <end position="677"/>
    </location>
</feature>
<evidence type="ECO:0000256" key="1">
    <source>
        <dbReference type="SAM" id="MobiDB-lite"/>
    </source>
</evidence>
<gene>
    <name evidence="2" type="primary">PmlGA01_120063400</name>
    <name evidence="2" type="ORF">PMLGA01_120063400</name>
</gene>